<keyword evidence="4 8" id="KW-0812">Transmembrane</keyword>
<dbReference type="InterPro" id="IPR035921">
    <property type="entry name" value="F/V-ATP_Csub_sf"/>
</dbReference>
<dbReference type="InterPro" id="IPR000245">
    <property type="entry name" value="ATPase_proteolipid_csu"/>
</dbReference>
<dbReference type="Pfam" id="PF00137">
    <property type="entry name" value="ATP-synt_C"/>
    <property type="match status" value="2"/>
</dbReference>
<feature type="transmembrane region" description="Helical" evidence="8">
    <location>
        <begin position="82"/>
        <end position="104"/>
    </location>
</feature>
<protein>
    <submittedName>
        <fullName evidence="10">Permease</fullName>
    </submittedName>
</protein>
<dbReference type="GO" id="GO:0033179">
    <property type="term" value="C:proton-transporting V-type ATPase, V0 domain"/>
    <property type="evidence" value="ECO:0007669"/>
    <property type="project" value="InterPro"/>
</dbReference>
<evidence type="ECO:0000256" key="8">
    <source>
        <dbReference type="RuleBase" id="RU363060"/>
    </source>
</evidence>
<feature type="transmembrane region" description="Helical" evidence="8">
    <location>
        <begin position="48"/>
        <end position="70"/>
    </location>
</feature>
<dbReference type="STRING" id="1817893.AUJ66_05195"/>
<dbReference type="NCBIfam" id="NF006219">
    <property type="entry name" value="PRK08344.1"/>
    <property type="match status" value="1"/>
</dbReference>
<dbReference type="Gene3D" id="1.20.120.610">
    <property type="entry name" value="lithium bound rotor ring of v- atpase"/>
    <property type="match status" value="1"/>
</dbReference>
<keyword evidence="6 8" id="KW-0406">Ion transport</keyword>
<feature type="domain" description="V-ATPase proteolipid subunit C-like" evidence="9">
    <location>
        <begin position="93"/>
        <end position="151"/>
    </location>
</feature>
<dbReference type="CDD" id="cd18180">
    <property type="entry name" value="ATP-synt_Vo_Ao_c_NTPK_rpt2"/>
    <property type="match status" value="1"/>
</dbReference>
<evidence type="ECO:0000256" key="6">
    <source>
        <dbReference type="ARBA" id="ARBA00023065"/>
    </source>
</evidence>
<evidence type="ECO:0000313" key="10">
    <source>
        <dbReference type="EMBL" id="OIN96832.1"/>
    </source>
</evidence>
<comment type="similarity">
    <text evidence="2 8">Belongs to the V-ATPase proteolipid subunit family.</text>
</comment>
<dbReference type="InterPro" id="IPR002379">
    <property type="entry name" value="ATPase_proteolipid_c-like_dom"/>
</dbReference>
<evidence type="ECO:0000256" key="1">
    <source>
        <dbReference type="ARBA" id="ARBA00004141"/>
    </source>
</evidence>
<dbReference type="PANTHER" id="PTHR10263">
    <property type="entry name" value="V-TYPE PROTON ATPASE PROTEOLIPID SUBUNIT"/>
    <property type="match status" value="1"/>
</dbReference>
<evidence type="ECO:0000256" key="7">
    <source>
        <dbReference type="ARBA" id="ARBA00023136"/>
    </source>
</evidence>
<organism evidence="10 11">
    <name type="scientific">Candidatus Desantisbacteria bacterium CG1_02_38_46</name>
    <dbReference type="NCBI Taxonomy" id="1817893"/>
    <lineage>
        <taxon>Bacteria</taxon>
        <taxon>Candidatus Desantisiibacteriota</taxon>
    </lineage>
</organism>
<keyword evidence="7 8" id="KW-0472">Membrane</keyword>
<dbReference type="SUPFAM" id="SSF81333">
    <property type="entry name" value="F1F0 ATP synthase subunit C"/>
    <property type="match status" value="2"/>
</dbReference>
<name>A0A1J4SC13_9BACT</name>
<gene>
    <name evidence="10" type="ORF">AUJ66_05195</name>
</gene>
<proteinExistence type="inferred from homology"/>
<evidence type="ECO:0000256" key="2">
    <source>
        <dbReference type="ARBA" id="ARBA00007296"/>
    </source>
</evidence>
<sequence length="157" mass="15802">MDWGLILSILGGALAVGLAGIGSAIGVGLAGAAANGVLTEDPDKFGTMLLLVALPGTQGIYGFLTGFLVAIKVGLLTGKIPVISFSQGLSIFFACVPIMLAGWISAIHQGKVCAAGIAVAAKKPEATMKAMIYGVMVETYAVLGLLASIILLTGIKL</sequence>
<dbReference type="NCBIfam" id="NF005124">
    <property type="entry name" value="PRK06558.1"/>
    <property type="match status" value="1"/>
</dbReference>
<comment type="caution">
    <text evidence="10">The sequence shown here is derived from an EMBL/GenBank/DDBJ whole genome shotgun (WGS) entry which is preliminary data.</text>
</comment>
<keyword evidence="5 8" id="KW-1133">Transmembrane helix</keyword>
<accession>A0A1J4SC13</accession>
<comment type="subcellular location">
    <subcellularLocation>
        <location evidence="1">Membrane</location>
        <topology evidence="1">Multi-pass membrane protein</topology>
    </subcellularLocation>
</comment>
<dbReference type="AlphaFoldDB" id="A0A1J4SC13"/>
<evidence type="ECO:0000259" key="9">
    <source>
        <dbReference type="Pfam" id="PF00137"/>
    </source>
</evidence>
<evidence type="ECO:0000256" key="3">
    <source>
        <dbReference type="ARBA" id="ARBA00022448"/>
    </source>
</evidence>
<evidence type="ECO:0000256" key="4">
    <source>
        <dbReference type="ARBA" id="ARBA00022692"/>
    </source>
</evidence>
<dbReference type="PRINTS" id="PR00122">
    <property type="entry name" value="VACATPASE"/>
</dbReference>
<feature type="domain" description="V-ATPase proteolipid subunit C-like" evidence="9">
    <location>
        <begin position="10"/>
        <end position="68"/>
    </location>
</feature>
<evidence type="ECO:0000256" key="5">
    <source>
        <dbReference type="ARBA" id="ARBA00022989"/>
    </source>
</evidence>
<dbReference type="EMBL" id="MNUO01000076">
    <property type="protein sequence ID" value="OIN96832.1"/>
    <property type="molecule type" value="Genomic_DNA"/>
</dbReference>
<dbReference type="Proteomes" id="UP000182278">
    <property type="component" value="Unassembled WGS sequence"/>
</dbReference>
<dbReference type="FunFam" id="1.20.120.610:FF:000005">
    <property type="entry name" value="V-type sodium ATPase subunit K"/>
    <property type="match status" value="1"/>
</dbReference>
<reference evidence="10 11" key="1">
    <citation type="journal article" date="2016" name="Environ. Microbiol.">
        <title>Genomic resolution of a cold subsurface aquifer community provides metabolic insights for novel microbes adapted to high CO concentrations.</title>
        <authorList>
            <person name="Probst A.J."/>
            <person name="Castelle C.J."/>
            <person name="Singh A."/>
            <person name="Brown C.T."/>
            <person name="Anantharaman K."/>
            <person name="Sharon I."/>
            <person name="Hug L.A."/>
            <person name="Burstein D."/>
            <person name="Emerson J.B."/>
            <person name="Thomas B.C."/>
            <person name="Banfield J.F."/>
        </authorList>
    </citation>
    <scope>NUCLEOTIDE SEQUENCE [LARGE SCALE GENOMIC DNA]</scope>
    <source>
        <strain evidence="10">CG1_02_38_46</strain>
    </source>
</reference>
<feature type="transmembrane region" description="Helical" evidence="8">
    <location>
        <begin position="131"/>
        <end position="155"/>
    </location>
</feature>
<dbReference type="GO" id="GO:0046961">
    <property type="term" value="F:proton-transporting ATPase activity, rotational mechanism"/>
    <property type="evidence" value="ECO:0007669"/>
    <property type="project" value="InterPro"/>
</dbReference>
<evidence type="ECO:0000313" key="11">
    <source>
        <dbReference type="Proteomes" id="UP000182278"/>
    </source>
</evidence>
<keyword evidence="3 8" id="KW-0813">Transport</keyword>
<dbReference type="CDD" id="cd18179">
    <property type="entry name" value="ATP-synt_Vo_Ao_c_NTPK_rpt1"/>
    <property type="match status" value="1"/>
</dbReference>